<feature type="non-terminal residue" evidence="1">
    <location>
        <position position="1"/>
    </location>
</feature>
<feature type="non-terminal residue" evidence="1">
    <location>
        <position position="179"/>
    </location>
</feature>
<dbReference type="InterPro" id="IPR011009">
    <property type="entry name" value="Kinase-like_dom_sf"/>
</dbReference>
<gene>
    <name evidence="1" type="ORF">METZ01_LOCUS199578</name>
</gene>
<protein>
    <recommendedName>
        <fullName evidence="2">Aminoglycoside phosphotransferase domain-containing protein</fullName>
    </recommendedName>
</protein>
<sequence length="179" mass="20538">VTEGNGFNLEKLVGQFQIVAEFEEGHAWTKGHINDTYIITCRQGGTPIRYILQRINHHVFLYPELVMQNVKLTTEHLRNKIGAEDKRDLTRRTMTLVPTRGGAPYYRDRDGNYWRTYVFIERVTSTHVAGQPSQAGQVGRAFGLFQKRLADLPPEKVQETIPEFHNGRLRFEALEKAAA</sequence>
<dbReference type="EMBL" id="UINC01043129">
    <property type="protein sequence ID" value="SVB46724.1"/>
    <property type="molecule type" value="Genomic_DNA"/>
</dbReference>
<name>A0A382E9G3_9ZZZZ</name>
<proteinExistence type="predicted"/>
<accession>A0A382E9G3</accession>
<reference evidence="1" key="1">
    <citation type="submission" date="2018-05" db="EMBL/GenBank/DDBJ databases">
        <authorList>
            <person name="Lanie J.A."/>
            <person name="Ng W.-L."/>
            <person name="Kazmierczak K.M."/>
            <person name="Andrzejewski T.M."/>
            <person name="Davidsen T.M."/>
            <person name="Wayne K.J."/>
            <person name="Tettelin H."/>
            <person name="Glass J.I."/>
            <person name="Rusch D."/>
            <person name="Podicherti R."/>
            <person name="Tsui H.-C.T."/>
            <person name="Winkler M.E."/>
        </authorList>
    </citation>
    <scope>NUCLEOTIDE SEQUENCE</scope>
</reference>
<dbReference type="SUPFAM" id="SSF56112">
    <property type="entry name" value="Protein kinase-like (PK-like)"/>
    <property type="match status" value="1"/>
</dbReference>
<organism evidence="1">
    <name type="scientific">marine metagenome</name>
    <dbReference type="NCBI Taxonomy" id="408172"/>
    <lineage>
        <taxon>unclassified sequences</taxon>
        <taxon>metagenomes</taxon>
        <taxon>ecological metagenomes</taxon>
    </lineage>
</organism>
<dbReference type="AlphaFoldDB" id="A0A382E9G3"/>
<evidence type="ECO:0008006" key="2">
    <source>
        <dbReference type="Google" id="ProtNLM"/>
    </source>
</evidence>
<evidence type="ECO:0000313" key="1">
    <source>
        <dbReference type="EMBL" id="SVB46724.1"/>
    </source>
</evidence>